<keyword evidence="7 11" id="KW-0521">NADP</keyword>
<comment type="caution">
    <text evidence="11">Lacks conserved residue(s) required for the propagation of feature annotation.</text>
</comment>
<dbReference type="InterPro" id="IPR013785">
    <property type="entry name" value="Aldolase_TIM"/>
</dbReference>
<gene>
    <name evidence="11" type="primary">fni</name>
    <name evidence="13" type="ORF">GX950_02505</name>
</gene>
<comment type="caution">
    <text evidence="13">The sequence shown here is derived from an EMBL/GenBank/DDBJ whole genome shotgun (WGS) entry which is preliminary data.</text>
</comment>
<accession>A0A7K4BZG8</accession>
<dbReference type="PANTHER" id="PTHR43665">
    <property type="entry name" value="ISOPENTENYL-DIPHOSPHATE DELTA-ISOMERASE"/>
    <property type="match status" value="1"/>
</dbReference>
<evidence type="ECO:0000256" key="10">
    <source>
        <dbReference type="ARBA" id="ARBA00025810"/>
    </source>
</evidence>
<comment type="similarity">
    <text evidence="11">Belongs to the IPP isomerase type 2 family.</text>
</comment>
<dbReference type="Pfam" id="PF01070">
    <property type="entry name" value="FMN_dh"/>
    <property type="match status" value="2"/>
</dbReference>
<protein>
    <recommendedName>
        <fullName evidence="11">Isopentenyl-diphosphate delta-isomerase</fullName>
        <shortName evidence="11">IPP isomerase</shortName>
        <ecNumber evidence="11">5.3.3.2</ecNumber>
    </recommendedName>
    <alternativeName>
        <fullName evidence="11">Isopentenyl diphosphate:dimethylallyl diphosphate isomerase</fullName>
    </alternativeName>
    <alternativeName>
        <fullName evidence="11">Isopentenyl pyrophosphate isomerase</fullName>
    </alternativeName>
    <alternativeName>
        <fullName evidence="11">Type 2 isopentenyl diphosphate isomerase</fullName>
        <shortName evidence="11">IDI-2</shortName>
    </alternativeName>
</protein>
<dbReference type="GO" id="GO:0016491">
    <property type="term" value="F:oxidoreductase activity"/>
    <property type="evidence" value="ECO:0007669"/>
    <property type="project" value="InterPro"/>
</dbReference>
<dbReference type="AlphaFoldDB" id="A0A7K4BZG8"/>
<organism evidence="13 14">
    <name type="scientific">Candidatus Iainarchaeum sp</name>
    <dbReference type="NCBI Taxonomy" id="3101447"/>
    <lineage>
        <taxon>Archaea</taxon>
        <taxon>Candidatus Iainarchaeota</taxon>
        <taxon>Candidatus Iainarchaeia</taxon>
        <taxon>Candidatus Iainarchaeales</taxon>
        <taxon>Candidatus Iainarchaeaceae</taxon>
        <taxon>Candidatus Iainarchaeum</taxon>
    </lineage>
</organism>
<keyword evidence="4 11" id="KW-0288">FMN</keyword>
<dbReference type="GO" id="GO:0010181">
    <property type="term" value="F:FMN binding"/>
    <property type="evidence" value="ECO:0007669"/>
    <property type="project" value="UniProtKB-UniRule"/>
</dbReference>
<feature type="binding site" evidence="11">
    <location>
        <begin position="8"/>
        <end position="9"/>
    </location>
    <ligand>
        <name>substrate</name>
    </ligand>
</feature>
<feature type="domain" description="FMN-dependent dehydrogenase" evidence="12">
    <location>
        <begin position="8"/>
        <end position="99"/>
    </location>
</feature>
<feature type="binding site" evidence="11">
    <location>
        <begin position="269"/>
        <end position="271"/>
    </location>
    <ligand>
        <name>FMN</name>
        <dbReference type="ChEBI" id="CHEBI:58210"/>
    </ligand>
</feature>
<feature type="binding site" evidence="11">
    <location>
        <position position="125"/>
    </location>
    <ligand>
        <name>FMN</name>
        <dbReference type="ChEBI" id="CHEBI:58210"/>
    </ligand>
</feature>
<comment type="subunit">
    <text evidence="10 11">Homooctamer. Dimer of tetramers.</text>
</comment>
<keyword evidence="6 11" id="KW-0460">Magnesium</keyword>
<feature type="binding site" evidence="11">
    <location>
        <begin position="97"/>
        <end position="99"/>
    </location>
    <ligand>
        <name>substrate</name>
    </ligand>
</feature>
<keyword evidence="5 11" id="KW-0479">Metal-binding</keyword>
<feature type="binding site" evidence="11">
    <location>
        <begin position="290"/>
        <end position="291"/>
    </location>
    <ligand>
        <name>FMN</name>
        <dbReference type="ChEBI" id="CHEBI:58210"/>
    </ligand>
</feature>
<dbReference type="PIRSF" id="PIRSF003314">
    <property type="entry name" value="IPP_isomerase"/>
    <property type="match status" value="1"/>
</dbReference>
<feature type="domain" description="FMN-dependent dehydrogenase" evidence="12">
    <location>
        <begin position="171"/>
        <end position="334"/>
    </location>
</feature>
<evidence type="ECO:0000256" key="11">
    <source>
        <dbReference type="HAMAP-Rule" id="MF_00354"/>
    </source>
</evidence>
<evidence type="ECO:0000256" key="5">
    <source>
        <dbReference type="ARBA" id="ARBA00022723"/>
    </source>
</evidence>
<dbReference type="GO" id="GO:0008299">
    <property type="term" value="P:isoprenoid biosynthetic process"/>
    <property type="evidence" value="ECO:0007669"/>
    <property type="project" value="UniProtKB-UniRule"/>
</dbReference>
<reference evidence="13 14" key="1">
    <citation type="journal article" date="2020" name="Biotechnol. Biofuels">
        <title>New insights from the biogas microbiome by comprehensive genome-resolved metagenomics of nearly 1600 species originating from multiple anaerobic digesters.</title>
        <authorList>
            <person name="Campanaro S."/>
            <person name="Treu L."/>
            <person name="Rodriguez-R L.M."/>
            <person name="Kovalovszki A."/>
            <person name="Ziels R.M."/>
            <person name="Maus I."/>
            <person name="Zhu X."/>
            <person name="Kougias P.G."/>
            <person name="Basile A."/>
            <person name="Luo G."/>
            <person name="Schluter A."/>
            <person name="Konstantinidis K.T."/>
            <person name="Angelidaki I."/>
        </authorList>
    </citation>
    <scope>NUCLEOTIDE SEQUENCE [LARGE SCALE GENOMIC DNA]</scope>
    <source>
        <strain evidence="13">AS22ysBPME_79</strain>
    </source>
</reference>
<name>A0A7K4BZG8_9ARCH</name>
<dbReference type="InterPro" id="IPR000262">
    <property type="entry name" value="FMN-dep_DH"/>
</dbReference>
<evidence type="ECO:0000256" key="3">
    <source>
        <dbReference type="ARBA" id="ARBA00022630"/>
    </source>
</evidence>
<evidence type="ECO:0000256" key="9">
    <source>
        <dbReference type="ARBA" id="ARBA00023235"/>
    </source>
</evidence>
<comment type="function">
    <text evidence="11">Involved in the biosynthesis of isoprenoids. Catalyzes the 1,3-allylic rearrangement of the homoallylic substrate isopentenyl (IPP) to its allylic isomer, dimethylallyl diphosphate (DMAPP).</text>
</comment>
<feature type="binding site" evidence="11">
    <location>
        <position position="191"/>
    </location>
    <ligand>
        <name>FMN</name>
        <dbReference type="ChEBI" id="CHEBI:58210"/>
    </ligand>
</feature>
<comment type="catalytic activity">
    <reaction evidence="11">
        <text>isopentenyl diphosphate = dimethylallyl diphosphate</text>
        <dbReference type="Rhea" id="RHEA:23284"/>
        <dbReference type="ChEBI" id="CHEBI:57623"/>
        <dbReference type="ChEBI" id="CHEBI:128769"/>
        <dbReference type="EC" id="5.3.3.2"/>
    </reaction>
</comment>
<dbReference type="NCBIfam" id="TIGR02151">
    <property type="entry name" value="IPP_isom_2"/>
    <property type="match status" value="1"/>
</dbReference>
<comment type="cofactor">
    <cofactor evidence="1 11">
        <name>FMN</name>
        <dbReference type="ChEBI" id="CHEBI:58210"/>
    </cofactor>
</comment>
<evidence type="ECO:0000259" key="12">
    <source>
        <dbReference type="Pfam" id="PF01070"/>
    </source>
</evidence>
<evidence type="ECO:0000256" key="4">
    <source>
        <dbReference type="ARBA" id="ARBA00022643"/>
    </source>
</evidence>
<feature type="binding site" evidence="11">
    <location>
        <position position="160"/>
    </location>
    <ligand>
        <name>Mg(2+)</name>
        <dbReference type="ChEBI" id="CHEBI:18420"/>
    </ligand>
</feature>
<evidence type="ECO:0000256" key="1">
    <source>
        <dbReference type="ARBA" id="ARBA00001917"/>
    </source>
</evidence>
<feature type="binding site" evidence="11">
    <location>
        <begin position="67"/>
        <end position="69"/>
    </location>
    <ligand>
        <name>FMN</name>
        <dbReference type="ChEBI" id="CHEBI:58210"/>
    </ligand>
</feature>
<keyword evidence="9 11" id="KW-0413">Isomerase</keyword>
<dbReference type="HAMAP" id="MF_00354">
    <property type="entry name" value="Idi_2"/>
    <property type="match status" value="1"/>
</dbReference>
<feature type="binding site" evidence="11">
    <location>
        <position position="97"/>
    </location>
    <ligand>
        <name>FMN</name>
        <dbReference type="ChEBI" id="CHEBI:58210"/>
    </ligand>
</feature>
<dbReference type="CDD" id="cd02811">
    <property type="entry name" value="IDI-2_FMN"/>
    <property type="match status" value="1"/>
</dbReference>
<dbReference type="EC" id="5.3.3.2" evidence="11"/>
<comment type="cofactor">
    <cofactor evidence="11">
        <name>Mg(2+)</name>
        <dbReference type="ChEBI" id="CHEBI:18420"/>
    </cofactor>
</comment>
<feature type="binding site" evidence="11">
    <location>
        <position position="66"/>
    </location>
    <ligand>
        <name>FMN</name>
        <dbReference type="ChEBI" id="CHEBI:58210"/>
    </ligand>
</feature>
<evidence type="ECO:0000256" key="7">
    <source>
        <dbReference type="ARBA" id="ARBA00022857"/>
    </source>
</evidence>
<comment type="cofactor">
    <cofactor evidence="11">
        <name>NADPH</name>
        <dbReference type="ChEBI" id="CHEBI:57783"/>
    </cofactor>
</comment>
<dbReference type="InterPro" id="IPR011179">
    <property type="entry name" value="IPdP_isomerase"/>
</dbReference>
<keyword evidence="2 11" id="KW-0963">Cytoplasm</keyword>
<dbReference type="GO" id="GO:0005737">
    <property type="term" value="C:cytoplasm"/>
    <property type="evidence" value="ECO:0007669"/>
    <property type="project" value="UniProtKB-SubCell"/>
</dbReference>
<proteinExistence type="inferred from homology"/>
<dbReference type="GO" id="GO:0000287">
    <property type="term" value="F:magnesium ion binding"/>
    <property type="evidence" value="ECO:0007669"/>
    <property type="project" value="UniProtKB-UniRule"/>
</dbReference>
<sequence length="349" mass="38271">MISPIERRKKEHLELCAKKDVSFKNKTTLLEFVELNYLALPEINFSEINLSTNFLGKNFSFPFLVSAITGGAQVSKKVNTEIAQACQEMGIGMGLGSMRAMLEQPSLTETYYVRDVAPDIFISGNLGAAQLKQYSPKEMNDALQAIEANALAIHINAAQEAMQPEGDLDFSGVVEKITEYAEQLSVPVYVKEVGHGVSYETAMLLRKTKIAAIDTQGAGGTSWTRVDSLRHKKSFGEEFRDIGVPTAVSIIETKNAIAGTNKKIIASGGIRNGVEATKAIILGADMVGNALPILQAQTKKGTNAIKNYLENFKKEMQITSFLLGCKNISELQKQEYVILGKLKEWLEQN</sequence>
<dbReference type="Gene3D" id="3.20.20.70">
    <property type="entry name" value="Aldolase class I"/>
    <property type="match status" value="1"/>
</dbReference>
<comment type="subcellular location">
    <subcellularLocation>
        <location evidence="11">Cytoplasm</location>
    </subcellularLocation>
</comment>
<evidence type="ECO:0000313" key="14">
    <source>
        <dbReference type="Proteomes" id="UP000526302"/>
    </source>
</evidence>
<evidence type="ECO:0000313" key="13">
    <source>
        <dbReference type="EMBL" id="NMA44660.1"/>
    </source>
</evidence>
<feature type="binding site" evidence="11">
    <location>
        <position position="159"/>
    </location>
    <ligand>
        <name>substrate</name>
    </ligand>
</feature>
<feature type="binding site" evidence="11">
    <location>
        <position position="221"/>
    </location>
    <ligand>
        <name>FMN</name>
        <dbReference type="ChEBI" id="CHEBI:58210"/>
    </ligand>
</feature>
<evidence type="ECO:0000256" key="8">
    <source>
        <dbReference type="ARBA" id="ARBA00023229"/>
    </source>
</evidence>
<evidence type="ECO:0000256" key="6">
    <source>
        <dbReference type="ARBA" id="ARBA00022842"/>
    </source>
</evidence>
<dbReference type="SUPFAM" id="SSF51395">
    <property type="entry name" value="FMN-linked oxidoreductases"/>
    <property type="match status" value="1"/>
</dbReference>
<dbReference type="Proteomes" id="UP000526302">
    <property type="component" value="Unassembled WGS sequence"/>
</dbReference>
<dbReference type="GO" id="GO:0070402">
    <property type="term" value="F:NADPH binding"/>
    <property type="evidence" value="ECO:0007669"/>
    <property type="project" value="UniProtKB-UniRule"/>
</dbReference>
<dbReference type="EMBL" id="JAAZKV010000018">
    <property type="protein sequence ID" value="NMA44660.1"/>
    <property type="molecule type" value="Genomic_DNA"/>
</dbReference>
<keyword evidence="3 11" id="KW-0285">Flavoprotein</keyword>
<evidence type="ECO:0000256" key="2">
    <source>
        <dbReference type="ARBA" id="ARBA00022490"/>
    </source>
</evidence>
<dbReference type="PANTHER" id="PTHR43665:SF1">
    <property type="entry name" value="ISOPENTENYL-DIPHOSPHATE DELTA-ISOMERASE"/>
    <property type="match status" value="1"/>
</dbReference>
<keyword evidence="8 11" id="KW-0414">Isoprene biosynthesis</keyword>
<dbReference type="GO" id="GO:0004452">
    <property type="term" value="F:isopentenyl-diphosphate delta-isomerase activity"/>
    <property type="evidence" value="ECO:0007669"/>
    <property type="project" value="UniProtKB-UniRule"/>
</dbReference>